<feature type="non-terminal residue" evidence="3">
    <location>
        <position position="1"/>
    </location>
</feature>
<evidence type="ECO:0000313" key="4">
    <source>
        <dbReference type="Proteomes" id="UP001529510"/>
    </source>
</evidence>
<evidence type="ECO:0000313" key="1">
    <source>
        <dbReference type="EMBL" id="KAL0151185.1"/>
    </source>
</evidence>
<evidence type="ECO:0000313" key="2">
    <source>
        <dbReference type="EMBL" id="KAL0151187.1"/>
    </source>
</evidence>
<reference evidence="3 4" key="1">
    <citation type="submission" date="2024-05" db="EMBL/GenBank/DDBJ databases">
        <title>Genome sequencing and assembly of Indian major carp, Cirrhinus mrigala (Hamilton, 1822).</title>
        <authorList>
            <person name="Mohindra V."/>
            <person name="Chowdhury L.M."/>
            <person name="Lal K."/>
            <person name="Jena J.K."/>
        </authorList>
    </citation>
    <scope>NUCLEOTIDE SEQUENCE [LARGE SCALE GENOMIC DNA]</scope>
    <source>
        <strain evidence="3">CM1030</strain>
        <tissue evidence="3">Blood</tissue>
    </source>
</reference>
<sequence length="57" mass="6194">SVLKAQLKSTAAAETLCSTASGIRQQDEVAGWLRRWIALHAWVRIPSSSFESFSSAS</sequence>
<name>A0ABD0MMR0_CIRMR</name>
<dbReference type="AlphaFoldDB" id="A0ABD0MMR0"/>
<protein>
    <submittedName>
        <fullName evidence="3">Uncharacterized protein</fullName>
    </submittedName>
</protein>
<evidence type="ECO:0000313" key="3">
    <source>
        <dbReference type="EMBL" id="KAL0151189.1"/>
    </source>
</evidence>
<organism evidence="3 4">
    <name type="scientific">Cirrhinus mrigala</name>
    <name type="common">Mrigala</name>
    <dbReference type="NCBI Taxonomy" id="683832"/>
    <lineage>
        <taxon>Eukaryota</taxon>
        <taxon>Metazoa</taxon>
        <taxon>Chordata</taxon>
        <taxon>Craniata</taxon>
        <taxon>Vertebrata</taxon>
        <taxon>Euteleostomi</taxon>
        <taxon>Actinopterygii</taxon>
        <taxon>Neopterygii</taxon>
        <taxon>Teleostei</taxon>
        <taxon>Ostariophysi</taxon>
        <taxon>Cypriniformes</taxon>
        <taxon>Cyprinidae</taxon>
        <taxon>Labeoninae</taxon>
        <taxon>Labeonini</taxon>
        <taxon>Cirrhinus</taxon>
    </lineage>
</organism>
<dbReference type="EMBL" id="JAMKFB020000255">
    <property type="protein sequence ID" value="KAL0151189.1"/>
    <property type="molecule type" value="Genomic_DNA"/>
</dbReference>
<keyword evidence="4" id="KW-1185">Reference proteome</keyword>
<comment type="caution">
    <text evidence="3">The sequence shown here is derived from an EMBL/GenBank/DDBJ whole genome shotgun (WGS) entry which is preliminary data.</text>
</comment>
<proteinExistence type="predicted"/>
<dbReference type="EMBL" id="JAMKFB020000255">
    <property type="protein sequence ID" value="KAL0151187.1"/>
    <property type="molecule type" value="Genomic_DNA"/>
</dbReference>
<dbReference type="Proteomes" id="UP001529510">
    <property type="component" value="Unassembled WGS sequence"/>
</dbReference>
<gene>
    <name evidence="1" type="ORF">M9458_053376</name>
    <name evidence="2" type="ORF">M9458_053378</name>
    <name evidence="3" type="ORF">M9458_053380</name>
</gene>
<dbReference type="EMBL" id="JAMKFB020000255">
    <property type="protein sequence ID" value="KAL0151185.1"/>
    <property type="molecule type" value="Genomic_DNA"/>
</dbReference>
<accession>A0ABD0MMR0</accession>